<organism evidence="4 5">
    <name type="scientific">Purpureocillium lilacinum</name>
    <name type="common">Paecilomyces lilacinus</name>
    <dbReference type="NCBI Taxonomy" id="33203"/>
    <lineage>
        <taxon>Eukaryota</taxon>
        <taxon>Fungi</taxon>
        <taxon>Dikarya</taxon>
        <taxon>Ascomycota</taxon>
        <taxon>Pezizomycotina</taxon>
        <taxon>Sordariomycetes</taxon>
        <taxon>Hypocreomycetidae</taxon>
        <taxon>Hypocreales</taxon>
        <taxon>Ophiocordycipitaceae</taxon>
        <taxon>Purpureocillium</taxon>
    </lineage>
</organism>
<feature type="compositionally biased region" description="Polar residues" evidence="2">
    <location>
        <begin position="1323"/>
        <end position="1334"/>
    </location>
</feature>
<keyword evidence="3" id="KW-0472">Membrane</keyword>
<gene>
    <name evidence="4" type="ORF">PCL_01344</name>
</gene>
<proteinExistence type="predicted"/>
<keyword evidence="3" id="KW-0812">Transmembrane</keyword>
<feature type="transmembrane region" description="Helical" evidence="3">
    <location>
        <begin position="12"/>
        <end position="33"/>
    </location>
</feature>
<feature type="transmembrane region" description="Helical" evidence="3">
    <location>
        <begin position="189"/>
        <end position="209"/>
    </location>
</feature>
<evidence type="ECO:0000256" key="1">
    <source>
        <dbReference type="SAM" id="Coils"/>
    </source>
</evidence>
<feature type="compositionally biased region" description="Polar residues" evidence="2">
    <location>
        <begin position="820"/>
        <end position="830"/>
    </location>
</feature>
<feature type="region of interest" description="Disordered" evidence="2">
    <location>
        <begin position="1013"/>
        <end position="1054"/>
    </location>
</feature>
<feature type="compositionally biased region" description="Basic residues" evidence="2">
    <location>
        <begin position="727"/>
        <end position="737"/>
    </location>
</feature>
<feature type="region of interest" description="Disordered" evidence="2">
    <location>
        <begin position="1633"/>
        <end position="1660"/>
    </location>
</feature>
<feature type="transmembrane region" description="Helical" evidence="3">
    <location>
        <begin position="107"/>
        <end position="131"/>
    </location>
</feature>
<feature type="compositionally biased region" description="Low complexity" evidence="2">
    <location>
        <begin position="289"/>
        <end position="305"/>
    </location>
</feature>
<feature type="region of interest" description="Disordered" evidence="2">
    <location>
        <begin position="819"/>
        <end position="838"/>
    </location>
</feature>
<reference evidence="4 5" key="1">
    <citation type="journal article" date="2016" name="Front. Microbiol.">
        <title>Genome and transcriptome sequences reveal the specific parasitism of the nematophagous Purpureocillium lilacinum 36-1.</title>
        <authorList>
            <person name="Xie J."/>
            <person name="Li S."/>
            <person name="Mo C."/>
            <person name="Xiao X."/>
            <person name="Peng D."/>
            <person name="Wang G."/>
            <person name="Xiao Y."/>
        </authorList>
    </citation>
    <scope>NUCLEOTIDE SEQUENCE [LARGE SCALE GENOMIC DNA]</scope>
    <source>
        <strain evidence="4 5">36-1</strain>
    </source>
</reference>
<dbReference type="EMBL" id="LCWV01000013">
    <property type="protein sequence ID" value="PWI68959.1"/>
    <property type="molecule type" value="Genomic_DNA"/>
</dbReference>
<feature type="region of interest" description="Disordered" evidence="2">
    <location>
        <begin position="271"/>
        <end position="325"/>
    </location>
</feature>
<sequence>MADATSRQALASTFAFGMVLSAAVGTASLHCASGSSSLFRDGTRLVLIIFLTCSSLWAATGFVATLIDPTAASGCQAAVAIASGFDQLARIMLEEFLFWSMNSNVRVSFGILFPQAVIVLRFILGGIFVGVQRPQFKPVCVGTTLVIALGVAVLAADAFIVLMLCIRASSVGIFRDVSERTADRDRSKALIVVTLSLAVWIAASVPMTLGMPSLDLVVQIVLAAAGVLFVIAFVAFFGPNLTAKSVANVSPRPPISRPAYISSRAIPNVDSRTQDISAKDDADRTFAGQRQASTTTRPARATRSSRQVKDMSGLPIISRPNPGQAEAGVGGLPVTGALFPPMRAQGAPITSSPPQTRPFKKPSVKGGKPVISRPVLTAESEEGPLKKITTVDLATAARNERERRGQLEPTQPVDPVKALSQEELRNQAQTFKRKEIGPAIALSANPPVPAAMTTSSSQLLSPRTDELRRRSPRQSRQTLWVGQTPPGPPSASGRQNGAASSISTATSPPELPPRSPLRPKTAQSIGPAGPVQEASLVRDNVVKAAGKESTAMVQPMRFTAAPEKMRPEKPSGPASRDTVELLVPQVAPLSPRVSQGPALESSGSQRLVHRQLAELSRNGSVRPNIRPSRQRPASPGAEGEPALPPKTPVQLRSANGIPSNPRARATKTPIREVEKPQDQTVMFTNGARDDVGGLTRGAMDRALSDILKRRPVADHTSPTSSAVSVVHRPRPIPRKSRYSPSSRGSARLNHSPMPLLAYNSPETTPYPLSAGLLGSKQDQSIASQSASEQPASGNIRAQRRRSSSLPDIGGNKLKLFPASATDSIPSTPANNIARRPLVPKVPPIDSNVYKAPGTRSRQSASKFVSKFSVDTVISPIEDRPSDTYGTLAGYRSSGEGTNRRSSMVLPSETHGSPTSPDSVHSGVRGSAVNKTPLPDAGGDYLKPEAAATLSKSPTWTGHDSQRTVDSAVLTDDDDGHETVTFMLDQSSMPQGQHDQALSQDERSRVSWHRRVGDECPTFSDRKSTGQTRIVTPPPPLLLDQPMRPRRHPAPDPVQLESPREALDQIQQQLRKLEDLDGQSGANEQQRLSLLANLEQEMGMQESRWQQMRDDLTRISVSTAISSPSTPGTNSRNISLDVSPMVRVVESNSPDSRTLGPVVFEDRDLFTPDFATTAIADRVHITRPELPPQAVPLPESKDSLPDANADSASVRRRTEAQPDNADSPRSSASRDENNEDWEVDGARKERYPEFVMCVPNSSSGNMEVKTPKQALSPRSPAPLLGPQSEPERPVTRRSPVGSSLEGSRAANSEPKSDRSAPSSASSPTMSQRRPQQKATRPQTMRPPRRPKRISTLPDIVEDPQPLKGKRDTLGLFQFPWGERSDVPSIPLTFSMPPGAAPSAVIPRTAPMYPTLESQIRTLQSQKYSASFFEDYDENDEGDEDSLDSSDDDFDEATLWEIASLLKSDNVPSRESLFPGQEEEQLASASIVDDYLDGEAFLDDEASNYEPTSTTLVREAPSPTLPGTSMLWADKRNYTPDAKAHGLPQPKLTAWEGYVAAAGDGRVASRKADLSNTNTAGDRSRAQSTLTNTPSSSLPALWTLQLASASPSTALFEAIISSKEVTNSDFRDDGSLTGPCDSRSLWSPPKPAINGTGARQRIPSSPSVLKSMRTTVDATHSQPHAALSDIDLMSLQDTPLPRLWSAPKPLEPVEQGLPQPDSKAWEKYLVPDCVNRRIRKPELLQSLESASLWAPGDKKSAIEQPPAAAATRTVSPGVESFERNSSESQGRWSADSDKSSSGLAELNTGLWLPSPAKLTEEPHGLFQTGNPIVYDRNAKPAAQDTRPNRRTEQKPLATIQSGGLWASPSRHSFTQDWVSLSSIRPNTPGGTSSYSGSETPRSDDSSAYSSVTGMSTVNSVFAVCPEAGSGDAAASGNSRLAENKRVLSLVPEFVSEAQWQSDNAATGTNKPDGGFTAVPLLGEFVSGTQWQATLEDAVQARELDASAAEEALVRKAHDPATPAAWATALRDALEASALMEATAPPPEPSPVRSIVPAASGFDVARHHPVFAVSVLDTSSGEIHPAASGYLTTSVNGDPDNMGR</sequence>
<feature type="compositionally biased region" description="Polar residues" evidence="2">
    <location>
        <begin position="776"/>
        <end position="792"/>
    </location>
</feature>
<accession>A0A2U3E399</accession>
<feature type="region of interest" description="Disordered" evidence="2">
    <location>
        <begin position="347"/>
        <end position="370"/>
    </location>
</feature>
<keyword evidence="3" id="KW-1133">Transmembrane helix</keyword>
<evidence type="ECO:0000313" key="5">
    <source>
        <dbReference type="Proteomes" id="UP000245956"/>
    </source>
</evidence>
<feature type="region of interest" description="Disordered" evidence="2">
    <location>
        <begin position="437"/>
        <end position="579"/>
    </location>
</feature>
<feature type="coiled-coil region" evidence="1">
    <location>
        <begin position="1055"/>
        <end position="1110"/>
    </location>
</feature>
<feature type="region of interest" description="Disordered" evidence="2">
    <location>
        <begin position="1561"/>
        <end position="1588"/>
    </location>
</feature>
<dbReference type="Proteomes" id="UP000245956">
    <property type="component" value="Unassembled WGS sequence"/>
</dbReference>
<feature type="region of interest" description="Disordered" evidence="2">
    <location>
        <begin position="1750"/>
        <end position="1794"/>
    </location>
</feature>
<feature type="region of interest" description="Disordered" evidence="2">
    <location>
        <begin position="1815"/>
        <end position="1861"/>
    </location>
</feature>
<feature type="region of interest" description="Disordered" evidence="2">
    <location>
        <begin position="614"/>
        <end position="668"/>
    </location>
</feature>
<name>A0A2U3E399_PURLI</name>
<feature type="transmembrane region" description="Helical" evidence="3">
    <location>
        <begin position="143"/>
        <end position="169"/>
    </location>
</feature>
<feature type="transmembrane region" description="Helical" evidence="3">
    <location>
        <begin position="216"/>
        <end position="238"/>
    </location>
</feature>
<keyword evidence="1" id="KW-0175">Coiled coil</keyword>
<feature type="region of interest" description="Disordered" evidence="2">
    <location>
        <begin position="1180"/>
        <end position="1366"/>
    </location>
</feature>
<feature type="transmembrane region" description="Helical" evidence="3">
    <location>
        <begin position="45"/>
        <end position="67"/>
    </location>
</feature>
<comment type="caution">
    <text evidence="4">The sequence shown here is derived from an EMBL/GenBank/DDBJ whole genome shotgun (WGS) entry which is preliminary data.</text>
</comment>
<feature type="region of interest" description="Disordered" evidence="2">
    <location>
        <begin position="1874"/>
        <end position="1904"/>
    </location>
</feature>
<feature type="region of interest" description="Disordered" evidence="2">
    <location>
        <begin position="709"/>
        <end position="810"/>
    </location>
</feature>
<feature type="compositionally biased region" description="Low complexity" evidence="2">
    <location>
        <begin position="498"/>
        <end position="508"/>
    </location>
</feature>
<feature type="compositionally biased region" description="Polar residues" evidence="2">
    <location>
        <begin position="452"/>
        <end position="461"/>
    </location>
</feature>
<evidence type="ECO:0000256" key="2">
    <source>
        <dbReference type="SAM" id="MobiDB-lite"/>
    </source>
</evidence>
<evidence type="ECO:0000313" key="4">
    <source>
        <dbReference type="EMBL" id="PWI68959.1"/>
    </source>
</evidence>
<protein>
    <submittedName>
        <fullName evidence="4">Uncharacterized protein</fullName>
    </submittedName>
</protein>
<evidence type="ECO:0000256" key="3">
    <source>
        <dbReference type="SAM" id="Phobius"/>
    </source>
</evidence>
<feature type="compositionally biased region" description="Polar residues" evidence="2">
    <location>
        <begin position="909"/>
        <end position="918"/>
    </location>
</feature>
<feature type="region of interest" description="Disordered" evidence="2">
    <location>
        <begin position="880"/>
        <end position="941"/>
    </location>
</feature>